<sequence length="262" mass="29832">MSKSLTDVMFSSEKRKNVLLLLQNGPREMEFILMSLDTTRAALLPQIRILENHHLITGANDKYELTNIGKLIVNEMVPLLGITDVFEGNLDFLGTHDLDFIPPHLLKRIGELAPYTLAESVPVTEISEPNKPVLQKAKISNYQTSVTAFLFPTFPSVLADFKENGVKLCMVVSSELLSKIREEADDDFRSLLNSSLNKLYLYPGEMRFMSFGYNEYSFMIRFLDKNGDYDHNYLVSSSPLALKWGKELFDHYLKNAVPIDKI</sequence>
<dbReference type="PIRSF" id="PIRSF006692">
    <property type="entry name" value="TF_HTH_AF0396_prd"/>
    <property type="match status" value="1"/>
</dbReference>
<dbReference type="InterPro" id="IPR016490">
    <property type="entry name" value="Tscrpt_reg_HTH_AF0396-typ3"/>
</dbReference>
<dbReference type="SUPFAM" id="SSF46785">
    <property type="entry name" value="Winged helix' DNA-binding domain"/>
    <property type="match status" value="1"/>
</dbReference>
<evidence type="ECO:0000313" key="2">
    <source>
        <dbReference type="EMBL" id="WMW22965.1"/>
    </source>
</evidence>
<dbReference type="RefSeq" id="WP_309309080.1">
    <property type="nucleotide sequence ID" value="NZ_CP133594.1"/>
</dbReference>
<evidence type="ECO:0000259" key="1">
    <source>
        <dbReference type="Pfam" id="PF08350"/>
    </source>
</evidence>
<dbReference type="Proteomes" id="UP001183006">
    <property type="component" value="Chromosome"/>
</dbReference>
<protein>
    <submittedName>
        <fullName evidence="2">Winged helix-turn-helix domain-containing protein</fullName>
    </submittedName>
</protein>
<feature type="domain" description="Methanogenesis regulatory protein FilR1 middle" evidence="1">
    <location>
        <begin position="127"/>
        <end position="254"/>
    </location>
</feature>
<reference evidence="2" key="1">
    <citation type="submission" date="2023-08" db="EMBL/GenBank/DDBJ databases">
        <title>Methanolobus mangrovi sp. nov. and Methanolobus sediminis sp. nov, two novel methylotrophic methanogens isolated from mangrove sediments in China.</title>
        <authorList>
            <person name="Zhou J."/>
        </authorList>
    </citation>
    <scope>NUCLEOTIDE SEQUENCE</scope>
    <source>
        <strain evidence="2">FTZ2</strain>
    </source>
</reference>
<dbReference type="InterPro" id="IPR036390">
    <property type="entry name" value="WH_DNA-bd_sf"/>
</dbReference>
<organism evidence="2 3">
    <name type="scientific">Methanolobus mangrovi</name>
    <dbReference type="NCBI Taxonomy" id="3072977"/>
    <lineage>
        <taxon>Archaea</taxon>
        <taxon>Methanobacteriati</taxon>
        <taxon>Methanobacteriota</taxon>
        <taxon>Stenosarchaea group</taxon>
        <taxon>Methanomicrobia</taxon>
        <taxon>Methanosarcinales</taxon>
        <taxon>Methanosarcinaceae</taxon>
        <taxon>Methanolobus</taxon>
    </lineage>
</organism>
<keyword evidence="3" id="KW-1185">Reference proteome</keyword>
<dbReference type="GeneID" id="84229240"/>
<dbReference type="AlphaFoldDB" id="A0AA51UGX8"/>
<dbReference type="EMBL" id="CP133594">
    <property type="protein sequence ID" value="WMW22965.1"/>
    <property type="molecule type" value="Genomic_DNA"/>
</dbReference>
<accession>A0AA51UGX8</accession>
<name>A0AA51UGX8_9EURY</name>
<dbReference type="Pfam" id="PF08350">
    <property type="entry name" value="FilR1_middle"/>
    <property type="match status" value="1"/>
</dbReference>
<proteinExistence type="predicted"/>
<evidence type="ECO:0000313" key="3">
    <source>
        <dbReference type="Proteomes" id="UP001183006"/>
    </source>
</evidence>
<dbReference type="KEGG" id="mmav:RE476_03825"/>
<dbReference type="InterPro" id="IPR013561">
    <property type="entry name" value="FilR1_middle_dom"/>
</dbReference>
<gene>
    <name evidence="2" type="ORF">RE476_03825</name>
</gene>